<dbReference type="InterPro" id="IPR001466">
    <property type="entry name" value="Beta-lactam-related"/>
</dbReference>
<dbReference type="GO" id="GO:0008800">
    <property type="term" value="F:beta-lactamase activity"/>
    <property type="evidence" value="ECO:0007669"/>
    <property type="project" value="UniProtKB-EC"/>
</dbReference>
<keyword evidence="3" id="KW-0732">Signal</keyword>
<evidence type="ECO:0000256" key="3">
    <source>
        <dbReference type="SAM" id="SignalP"/>
    </source>
</evidence>
<feature type="domain" description="Beta-lactamase-related" evidence="4">
    <location>
        <begin position="106"/>
        <end position="432"/>
    </location>
</feature>
<evidence type="ECO:0000256" key="1">
    <source>
        <dbReference type="ARBA" id="ARBA00038473"/>
    </source>
</evidence>
<keyword evidence="6" id="KW-1185">Reference proteome</keyword>
<sequence length="447" mass="49384" precursor="true">MPSTTILTCSSWNFCRLRHGFLTFTLLMSSALTSITALADELKVDEVQRLIDAYTRKHPSAVVAAKIIRPAGDLFVTSGEFIPDEVVSPDKSGTERSDTQKPNDKPARSADEHSLFALASVTKTFTGVLLALLAEKQVLSLGDPAVDYLPQAWKLPSEHQAGIERKISLLELATHSSGLPVQPPDIVSFARQHQTENNPYSQYDRKALEQSLPGVKLSHPMGEKYLYSNLGMGLLGHALANATKASNFESALQTHLLDPLELHETRFHLTPEMQTRRVPTFNQQGIAAPTWSFATLEACGGLHSSIHDLTRWVKAHWPLPNDAEKPLAGHQLQTQRHASLEISAAFANSLKTHFPKHPDPLSKKLQMGLGWHLITIPLPKNTTPDNQKNEHRPRMKRIAFHAGATTASRSFVALDAEHRVGVILLANVPHSLDEIGIQLMQQLLTHE</sequence>
<dbReference type="Proteomes" id="UP000315349">
    <property type="component" value="Chromosome"/>
</dbReference>
<reference evidence="5 6" key="1">
    <citation type="submission" date="2019-02" db="EMBL/GenBank/DDBJ databases">
        <title>Deep-cultivation of Planctomycetes and their phenomic and genomic characterization uncovers novel biology.</title>
        <authorList>
            <person name="Wiegand S."/>
            <person name="Jogler M."/>
            <person name="Boedeker C."/>
            <person name="Pinto D."/>
            <person name="Vollmers J."/>
            <person name="Rivas-Marin E."/>
            <person name="Kohn T."/>
            <person name="Peeters S.H."/>
            <person name="Heuer A."/>
            <person name="Rast P."/>
            <person name="Oberbeckmann S."/>
            <person name="Bunk B."/>
            <person name="Jeske O."/>
            <person name="Meyerdierks A."/>
            <person name="Storesund J.E."/>
            <person name="Kallscheuer N."/>
            <person name="Luecker S."/>
            <person name="Lage O.M."/>
            <person name="Pohl T."/>
            <person name="Merkel B.J."/>
            <person name="Hornburger P."/>
            <person name="Mueller R.-W."/>
            <person name="Bruemmer F."/>
            <person name="Labrenz M."/>
            <person name="Spormann A.M."/>
            <person name="Op den Camp H."/>
            <person name="Overmann J."/>
            <person name="Amann R."/>
            <person name="Jetten M.S.M."/>
            <person name="Mascher T."/>
            <person name="Medema M.H."/>
            <person name="Devos D.P."/>
            <person name="Kaster A.-K."/>
            <person name="Ovreas L."/>
            <person name="Rohde M."/>
            <person name="Galperin M.Y."/>
            <person name="Jogler C."/>
        </authorList>
    </citation>
    <scope>NUCLEOTIDE SEQUENCE [LARGE SCALE GENOMIC DNA]</scope>
    <source>
        <strain evidence="5 6">Spb1</strain>
    </source>
</reference>
<comment type="similarity">
    <text evidence="1">Belongs to the beta-lactamase family.</text>
</comment>
<feature type="region of interest" description="Disordered" evidence="2">
    <location>
        <begin position="86"/>
        <end position="110"/>
    </location>
</feature>
<keyword evidence="5" id="KW-0378">Hydrolase</keyword>
<evidence type="ECO:0000313" key="6">
    <source>
        <dbReference type="Proteomes" id="UP000315349"/>
    </source>
</evidence>
<gene>
    <name evidence="5" type="primary">ampC</name>
    <name evidence="5" type="ORF">Spb1_38770</name>
</gene>
<dbReference type="SUPFAM" id="SSF56601">
    <property type="entry name" value="beta-lactamase/transpeptidase-like"/>
    <property type="match status" value="1"/>
</dbReference>
<organism evidence="5 6">
    <name type="scientific">Planctopirus ephydatiae</name>
    <dbReference type="NCBI Taxonomy" id="2528019"/>
    <lineage>
        <taxon>Bacteria</taxon>
        <taxon>Pseudomonadati</taxon>
        <taxon>Planctomycetota</taxon>
        <taxon>Planctomycetia</taxon>
        <taxon>Planctomycetales</taxon>
        <taxon>Planctomycetaceae</taxon>
        <taxon>Planctopirus</taxon>
    </lineage>
</organism>
<evidence type="ECO:0000313" key="5">
    <source>
        <dbReference type="EMBL" id="QDV31930.1"/>
    </source>
</evidence>
<evidence type="ECO:0000256" key="2">
    <source>
        <dbReference type="SAM" id="MobiDB-lite"/>
    </source>
</evidence>
<dbReference type="Gene3D" id="3.40.710.10">
    <property type="entry name" value="DD-peptidase/beta-lactamase superfamily"/>
    <property type="match status" value="1"/>
</dbReference>
<feature type="chain" id="PRO_5021862638" evidence="3">
    <location>
        <begin position="40"/>
        <end position="447"/>
    </location>
</feature>
<dbReference type="PANTHER" id="PTHR22935">
    <property type="entry name" value="PENICILLIN-BINDING PROTEIN"/>
    <property type="match status" value="1"/>
</dbReference>
<dbReference type="AlphaFoldDB" id="A0A518GTL6"/>
<dbReference type="Pfam" id="PF00144">
    <property type="entry name" value="Beta-lactamase"/>
    <property type="match status" value="1"/>
</dbReference>
<feature type="compositionally biased region" description="Basic and acidic residues" evidence="2">
    <location>
        <begin position="92"/>
        <end position="110"/>
    </location>
</feature>
<proteinExistence type="inferred from homology"/>
<dbReference type="InterPro" id="IPR051478">
    <property type="entry name" value="Beta-lactamase-like_AB/R"/>
</dbReference>
<evidence type="ECO:0000259" key="4">
    <source>
        <dbReference type="Pfam" id="PF00144"/>
    </source>
</evidence>
<dbReference type="KEGG" id="peh:Spb1_38770"/>
<protein>
    <submittedName>
        <fullName evidence="5">Beta-lactamase</fullName>
        <ecNumber evidence="5">3.5.2.6</ecNumber>
    </submittedName>
</protein>
<dbReference type="PANTHER" id="PTHR22935:SF95">
    <property type="entry name" value="BETA-LACTAMASE-LIKE 1-RELATED"/>
    <property type="match status" value="1"/>
</dbReference>
<name>A0A518GTL6_9PLAN</name>
<dbReference type="EMBL" id="CP036299">
    <property type="protein sequence ID" value="QDV31930.1"/>
    <property type="molecule type" value="Genomic_DNA"/>
</dbReference>
<accession>A0A518GTL6</accession>
<feature type="signal peptide" evidence="3">
    <location>
        <begin position="1"/>
        <end position="39"/>
    </location>
</feature>
<dbReference type="InterPro" id="IPR012338">
    <property type="entry name" value="Beta-lactam/transpept-like"/>
</dbReference>
<dbReference type="EC" id="3.5.2.6" evidence="5"/>